<dbReference type="InterPro" id="IPR021973">
    <property type="entry name" value="SprA-related"/>
</dbReference>
<evidence type="ECO:0008006" key="4">
    <source>
        <dbReference type="Google" id="ProtNLM"/>
    </source>
</evidence>
<feature type="compositionally biased region" description="Polar residues" evidence="1">
    <location>
        <begin position="236"/>
        <end position="252"/>
    </location>
</feature>
<dbReference type="OrthoDB" id="9812722at2"/>
<evidence type="ECO:0000313" key="3">
    <source>
        <dbReference type="Proteomes" id="UP000242258"/>
    </source>
</evidence>
<gene>
    <name evidence="2" type="ORF">BI198_00485</name>
</gene>
<dbReference type="STRING" id="1628148.BI198_00485"/>
<comment type="caution">
    <text evidence="2">The sequence shown here is derived from an EMBL/GenBank/DDBJ whole genome shotgun (WGS) entry which is preliminary data.</text>
</comment>
<reference evidence="3" key="1">
    <citation type="submission" date="2016-09" db="EMBL/GenBank/DDBJ databases">
        <authorList>
            <person name="Wan X."/>
            <person name="Hou S."/>
        </authorList>
    </citation>
    <scope>NUCLEOTIDE SEQUENCE [LARGE SCALE GENOMIC DNA]</scope>
    <source>
        <strain evidence="3">KH87</strain>
    </source>
</reference>
<feature type="compositionally biased region" description="Polar residues" evidence="1">
    <location>
        <begin position="55"/>
        <end position="65"/>
    </location>
</feature>
<dbReference type="EMBL" id="MKEK01000001">
    <property type="protein sequence ID" value="OEY68209.1"/>
    <property type="molecule type" value="Genomic_DNA"/>
</dbReference>
<dbReference type="RefSeq" id="WP_070047776.1">
    <property type="nucleotide sequence ID" value="NZ_CBCSDO010000011.1"/>
</dbReference>
<protein>
    <recommendedName>
        <fullName evidence="4">Catalase</fullName>
    </recommendedName>
</protein>
<proteinExistence type="predicted"/>
<feature type="compositionally biased region" description="Polar residues" evidence="1">
    <location>
        <begin position="72"/>
        <end position="82"/>
    </location>
</feature>
<feature type="compositionally biased region" description="Polar residues" evidence="1">
    <location>
        <begin position="1"/>
        <end position="18"/>
    </location>
</feature>
<sequence length="252" mass="27391">MITSHYPNVSINTANPPTEQARRDNSRIDLFTPVKHAEKSVAEKPVLTDEKSRYPSHNQNNTSSAGEKETETYQAINAGSEQNPDKESTEQQQEQQKQAEQKQAQAAEQQKIQQLKARDSEVKAHEQAHASVGGSYAGAPSYSYQQGSDGKRYAVGGEVQIDIAPIANDAKATITKMQQVQAAALAPAQPSSADLSIAAKAAQQAQQARAELIAENATDMATQSKMQQRRDVISGFYQQSTLPQQQNPAQTV</sequence>
<feature type="region of interest" description="Disordered" evidence="1">
    <location>
        <begin position="1"/>
        <end position="148"/>
    </location>
</feature>
<evidence type="ECO:0000256" key="1">
    <source>
        <dbReference type="SAM" id="MobiDB-lite"/>
    </source>
</evidence>
<dbReference type="AlphaFoldDB" id="A0A1E7Q250"/>
<dbReference type="Pfam" id="PF12118">
    <property type="entry name" value="SprA-related"/>
    <property type="match status" value="1"/>
</dbReference>
<feature type="compositionally biased region" description="Basic and acidic residues" evidence="1">
    <location>
        <begin position="116"/>
        <end position="128"/>
    </location>
</feature>
<feature type="compositionally biased region" description="Basic and acidic residues" evidence="1">
    <location>
        <begin position="35"/>
        <end position="53"/>
    </location>
</feature>
<dbReference type="Proteomes" id="UP000242258">
    <property type="component" value="Unassembled WGS sequence"/>
</dbReference>
<feature type="compositionally biased region" description="Low complexity" evidence="1">
    <location>
        <begin position="90"/>
        <end position="115"/>
    </location>
</feature>
<keyword evidence="3" id="KW-1185">Reference proteome</keyword>
<evidence type="ECO:0000313" key="2">
    <source>
        <dbReference type="EMBL" id="OEY68209.1"/>
    </source>
</evidence>
<accession>A0A1E7Q250</accession>
<organism evidence="2 3">
    <name type="scientific">Rheinheimera salexigens</name>
    <dbReference type="NCBI Taxonomy" id="1628148"/>
    <lineage>
        <taxon>Bacteria</taxon>
        <taxon>Pseudomonadati</taxon>
        <taxon>Pseudomonadota</taxon>
        <taxon>Gammaproteobacteria</taxon>
        <taxon>Chromatiales</taxon>
        <taxon>Chromatiaceae</taxon>
        <taxon>Rheinheimera</taxon>
    </lineage>
</organism>
<name>A0A1E7Q250_9GAMM</name>
<feature type="region of interest" description="Disordered" evidence="1">
    <location>
        <begin position="232"/>
        <end position="252"/>
    </location>
</feature>